<dbReference type="InterPro" id="IPR000504">
    <property type="entry name" value="RRM_dom"/>
</dbReference>
<dbReference type="CDD" id="cd00590">
    <property type="entry name" value="RRM_SF"/>
    <property type="match status" value="1"/>
</dbReference>
<dbReference type="SMART" id="SM00360">
    <property type="entry name" value="RRM"/>
    <property type="match status" value="1"/>
</dbReference>
<feature type="compositionally biased region" description="Polar residues" evidence="2">
    <location>
        <begin position="878"/>
        <end position="910"/>
    </location>
</feature>
<gene>
    <name evidence="4" type="ORF">PG994_007622</name>
</gene>
<dbReference type="PROSITE" id="PS50102">
    <property type="entry name" value="RRM"/>
    <property type="match status" value="1"/>
</dbReference>
<evidence type="ECO:0000256" key="1">
    <source>
        <dbReference type="PROSITE-ProRule" id="PRU00176"/>
    </source>
</evidence>
<sequence length="1042" mass="115008">MAMAHFKPELNARAGPPSGWDAKNYLAFEPPMEFFTKPPKNLPAYFSTRMGTRPRRDPDMLPTPRRISPWDAAQIKEAADTIRTYCFPMFKHIEEPQSYYDLHTYWDSTDLWGFGVQNLWNVLQHLYWETQGELPGIIAEVRVYVEEWVGMLLGNLRCRNSLSKWNDDEDGYDILGAFQPEDLKDLDGLDMYWLPLVRDVLKCARGHIRRGTYEAPRPTPHKPVPSSMADLENNHGFAGSEWSFHTTARRPQSAVVALGDMGLELRNGAATKGTCVVDRSSATATKARRDSTIETASVSGSTPSTVVDKSTIGTEAHTHEKTPKASIASLGVPNTQNLVRPREEAYSSISRQNGLAVPPLTQNTIRAPFTTQVFADKPPNASGGWYTPDGQPNPWYYPRNSASQAPRVNGMGAPDGHHDFSSYSHAQKPRQTSDWPVGSEHGVSTTQFKLNGARAPVPSTYDNSHARSSNYPEYNGAAAYGPVYVKQGQNHPVKPQFQMRAPLIGPSQQTAPTPQAGHQLSSLRHEGTGLWPHASNRHQLTHGFHQVPGQQHTTLRYGNVTTRCVTNASSYADQPSVPRHWENPGVGFDQIDNRHRMSSQSFGTTSIPSRRDTTSSVHSISHDPSCLNAHRLKTDKDRTLYVGPFQPGELLSPESERKVFDAFSAFGDIINLTITKSRGAAFVRFKKRSSAFEAKVQLNGKMFDFCERSIKVNYAFGSQYYVPFITNRQRQLNNPTMNGFDIQGEARPAQMVAKNVTRAPREQVNSLLAKQHALVPRVNDVLNHMHHSSSADEPSEDGTAILHNVTLPGQDDVTQPAPKSNEDTFTGLDADSGSDKPVSNVRNVAMLEDSGETLAFKDKHIGDVSDPDVGHDAIVNEQEGQTTSQLSSRTITPSGSTPVSPTNNTSGQSSREQDDQSFNAEDRTLDYGTVRRYPNKRADRQPIPIDWAVPSSGSPGDAHQATSHIEVSPSRVHNPATFVIRSASSQDVTPQLTPHGNKSKKGKSKAKKNQQKLSEQSSSYMLPATAYQPADAAVSEQLPSQP</sequence>
<dbReference type="InterPro" id="IPR035979">
    <property type="entry name" value="RBD_domain_sf"/>
</dbReference>
<feature type="region of interest" description="Disordered" evidence="2">
    <location>
        <begin position="282"/>
        <end position="308"/>
    </location>
</feature>
<dbReference type="RefSeq" id="XP_066714518.1">
    <property type="nucleotide sequence ID" value="XM_066859031.1"/>
</dbReference>
<organism evidence="4 5">
    <name type="scientific">Apiospora phragmitis</name>
    <dbReference type="NCBI Taxonomy" id="2905665"/>
    <lineage>
        <taxon>Eukaryota</taxon>
        <taxon>Fungi</taxon>
        <taxon>Dikarya</taxon>
        <taxon>Ascomycota</taxon>
        <taxon>Pezizomycotina</taxon>
        <taxon>Sordariomycetes</taxon>
        <taxon>Xylariomycetidae</taxon>
        <taxon>Amphisphaeriales</taxon>
        <taxon>Apiosporaceae</taxon>
        <taxon>Apiospora</taxon>
    </lineage>
</organism>
<keyword evidence="1" id="KW-0694">RNA-binding</keyword>
<dbReference type="Gene3D" id="3.30.70.330">
    <property type="match status" value="1"/>
</dbReference>
<feature type="compositionally biased region" description="Polar residues" evidence="2">
    <location>
        <begin position="982"/>
        <end position="994"/>
    </location>
</feature>
<feature type="region of interest" description="Disordered" evidence="2">
    <location>
        <begin position="808"/>
        <end position="838"/>
    </location>
</feature>
<feature type="region of interest" description="Disordered" evidence="2">
    <location>
        <begin position="599"/>
        <end position="623"/>
    </location>
</feature>
<dbReference type="SUPFAM" id="SSF54928">
    <property type="entry name" value="RNA-binding domain, RBD"/>
    <property type="match status" value="1"/>
</dbReference>
<dbReference type="InterPro" id="IPR012677">
    <property type="entry name" value="Nucleotide-bd_a/b_plait_sf"/>
</dbReference>
<keyword evidence="5" id="KW-1185">Reference proteome</keyword>
<dbReference type="GeneID" id="92092094"/>
<feature type="compositionally biased region" description="Polar residues" evidence="2">
    <location>
        <begin position="599"/>
        <end position="619"/>
    </location>
</feature>
<dbReference type="Proteomes" id="UP001480595">
    <property type="component" value="Unassembled WGS sequence"/>
</dbReference>
<feature type="compositionally biased region" description="Polar residues" evidence="2">
    <location>
        <begin position="421"/>
        <end position="434"/>
    </location>
</feature>
<feature type="compositionally biased region" description="Basic residues" evidence="2">
    <location>
        <begin position="997"/>
        <end position="1010"/>
    </location>
</feature>
<name>A0ABR1UQR8_9PEZI</name>
<reference evidence="4 5" key="1">
    <citation type="submission" date="2023-01" db="EMBL/GenBank/DDBJ databases">
        <title>Analysis of 21 Apiospora genomes using comparative genomics revels a genus with tremendous synthesis potential of carbohydrate active enzymes and secondary metabolites.</title>
        <authorList>
            <person name="Sorensen T."/>
        </authorList>
    </citation>
    <scope>NUCLEOTIDE SEQUENCE [LARGE SCALE GENOMIC DNA]</scope>
    <source>
        <strain evidence="4 5">CBS 135458</strain>
    </source>
</reference>
<comment type="caution">
    <text evidence="4">The sequence shown here is derived from an EMBL/GenBank/DDBJ whole genome shotgun (WGS) entry which is preliminary data.</text>
</comment>
<feature type="region of interest" description="Disordered" evidence="2">
    <location>
        <begin position="878"/>
        <end position="1042"/>
    </location>
</feature>
<accession>A0ABR1UQR8</accession>
<evidence type="ECO:0000313" key="5">
    <source>
        <dbReference type="Proteomes" id="UP001480595"/>
    </source>
</evidence>
<proteinExistence type="predicted"/>
<dbReference type="EMBL" id="JAQQWL010000008">
    <property type="protein sequence ID" value="KAK8061256.1"/>
    <property type="molecule type" value="Genomic_DNA"/>
</dbReference>
<evidence type="ECO:0000259" key="3">
    <source>
        <dbReference type="PROSITE" id="PS50102"/>
    </source>
</evidence>
<feature type="region of interest" description="Disordered" evidence="2">
    <location>
        <begin position="376"/>
        <end position="441"/>
    </location>
</feature>
<feature type="domain" description="RRM" evidence="3">
    <location>
        <begin position="638"/>
        <end position="717"/>
    </location>
</feature>
<evidence type="ECO:0000313" key="4">
    <source>
        <dbReference type="EMBL" id="KAK8061256.1"/>
    </source>
</evidence>
<protein>
    <recommendedName>
        <fullName evidence="3">RRM domain-containing protein</fullName>
    </recommendedName>
</protein>
<feature type="compositionally biased region" description="Polar residues" evidence="2">
    <location>
        <begin position="293"/>
        <end position="308"/>
    </location>
</feature>
<evidence type="ECO:0000256" key="2">
    <source>
        <dbReference type="SAM" id="MobiDB-lite"/>
    </source>
</evidence>
<dbReference type="Pfam" id="PF00076">
    <property type="entry name" value="RRM_1"/>
    <property type="match status" value="1"/>
</dbReference>